<proteinExistence type="predicted"/>
<organism evidence="1 2">
    <name type="scientific">Entomophthora muscae</name>
    <dbReference type="NCBI Taxonomy" id="34485"/>
    <lineage>
        <taxon>Eukaryota</taxon>
        <taxon>Fungi</taxon>
        <taxon>Fungi incertae sedis</taxon>
        <taxon>Zoopagomycota</taxon>
        <taxon>Entomophthoromycotina</taxon>
        <taxon>Entomophthoromycetes</taxon>
        <taxon>Entomophthorales</taxon>
        <taxon>Entomophthoraceae</taxon>
        <taxon>Entomophthora</taxon>
    </lineage>
</organism>
<protein>
    <submittedName>
        <fullName evidence="1">Uncharacterized protein</fullName>
    </submittedName>
</protein>
<keyword evidence="2" id="KW-1185">Reference proteome</keyword>
<evidence type="ECO:0000313" key="2">
    <source>
        <dbReference type="Proteomes" id="UP001165960"/>
    </source>
</evidence>
<evidence type="ECO:0000313" key="1">
    <source>
        <dbReference type="EMBL" id="KAJ9057940.1"/>
    </source>
</evidence>
<dbReference type="EMBL" id="QTSX02005755">
    <property type="protein sequence ID" value="KAJ9057940.1"/>
    <property type="molecule type" value="Genomic_DNA"/>
</dbReference>
<accession>A0ACC2S6N2</accession>
<sequence length="621" mass="68380">MDKAPFMESTNPKVPSFIEPPGSKKYGSEEKPKSIETTRGLPTHHELPFTQNESIVARMAGPSSGKAGLGSCDKAAINRRIYELSKGSKFFENEKKKDEILSKKIESLLEKYNNLSMSDLSASLPYLNQLEKEYESSRDLSQIIVHVDMDAFYASVEILDNPDLKGKPIAVGGMSMLSTASYEARKFGVRSAMPGFIAKELCPELIIVPCNFARYTELSKQIQEVFALYDPDYRQMSLDEAYLNLTEYCQTTALSAEEAVRQLRQAIYDKTKLTASAGIAANTLVAKICSDFNKPNGQTFVPLDRNSILSFMAPLSIRKISGIGRVTERVLNAVGVETCQDAYDKHAILFSLFSEKTFNFVFASCLGISSSHLNSDHVRKSISTERTFSSLSTLEELSAKLKELSQSLASSLERKHISGRTVTLKIKTPAFEVKVRSRTLPHFISSQADLFDAGKKLLEQEYPISARLMGLRLSTLSNSEPEPSSTITKYLVPSHGSLSSNPVQMIDSDSSDVEIVIKDHPSKVQTNHGTLRASKASNVSNSSTSATESICCPVCAKTFPGGHRSLDQLNSHLDKCLSANDSSLAVSPPSSKKYKPTKKSYPGSPKDKDLFSFFSKKPPKK</sequence>
<comment type="caution">
    <text evidence="1">The sequence shown here is derived from an EMBL/GenBank/DDBJ whole genome shotgun (WGS) entry which is preliminary data.</text>
</comment>
<gene>
    <name evidence="1" type="ORF">DSO57_1017775</name>
</gene>
<dbReference type="Proteomes" id="UP001165960">
    <property type="component" value="Unassembled WGS sequence"/>
</dbReference>
<name>A0ACC2S6N2_9FUNG</name>
<reference evidence="1" key="1">
    <citation type="submission" date="2022-04" db="EMBL/GenBank/DDBJ databases">
        <title>Genome of the entomopathogenic fungus Entomophthora muscae.</title>
        <authorList>
            <person name="Elya C."/>
            <person name="Lovett B.R."/>
            <person name="Lee E."/>
            <person name="Macias A.M."/>
            <person name="Hajek A.E."/>
            <person name="De Bivort B.L."/>
            <person name="Kasson M.T."/>
            <person name="De Fine Licht H.H."/>
            <person name="Stajich J.E."/>
        </authorList>
    </citation>
    <scope>NUCLEOTIDE SEQUENCE</scope>
    <source>
        <strain evidence="1">Berkeley</strain>
    </source>
</reference>